<name>A0ABQ6BUK4_9NEIS</name>
<organism evidence="2 3">
    <name type="scientific">Chitiniphilus shinanonensis</name>
    <dbReference type="NCBI Taxonomy" id="553088"/>
    <lineage>
        <taxon>Bacteria</taxon>
        <taxon>Pseudomonadati</taxon>
        <taxon>Pseudomonadota</taxon>
        <taxon>Betaproteobacteria</taxon>
        <taxon>Neisseriales</taxon>
        <taxon>Chitinibacteraceae</taxon>
        <taxon>Chitiniphilus</taxon>
    </lineage>
</organism>
<proteinExistence type="predicted"/>
<dbReference type="InterPro" id="IPR029441">
    <property type="entry name" value="Cass2"/>
</dbReference>
<accession>A0ABQ6BUK4</accession>
<evidence type="ECO:0000313" key="2">
    <source>
        <dbReference type="EMBL" id="GLS05368.1"/>
    </source>
</evidence>
<dbReference type="EMBL" id="BSOZ01000044">
    <property type="protein sequence ID" value="GLS05368.1"/>
    <property type="molecule type" value="Genomic_DNA"/>
</dbReference>
<sequence length="181" mass="20558">MTDDLKHDRQSCSKLRNVRILYLPPATVAAAHFIGPDPEHVTLDQIAAFARAHDLARIKPDLRLYGFNHPNPVDDTGAHGYEFWLTIPDDLAVPAPLTKKRFEGGLYAAHAIQMDDFHEWEWLSAWVEQNGEYVYRGNGSPENMFDSLEEHLNVFTHLQTPGALRPAQLDLLVPVRHRSQS</sequence>
<evidence type="ECO:0000259" key="1">
    <source>
        <dbReference type="Pfam" id="PF14526"/>
    </source>
</evidence>
<evidence type="ECO:0000313" key="3">
    <source>
        <dbReference type="Proteomes" id="UP001156836"/>
    </source>
</evidence>
<dbReference type="InterPro" id="IPR011256">
    <property type="entry name" value="Reg_factor_effector_dom_sf"/>
</dbReference>
<dbReference type="Proteomes" id="UP001156836">
    <property type="component" value="Unassembled WGS sequence"/>
</dbReference>
<gene>
    <name evidence="2" type="ORF">GCM10007860_25200</name>
</gene>
<dbReference type="Pfam" id="PF14526">
    <property type="entry name" value="Cass2"/>
    <property type="match status" value="1"/>
</dbReference>
<dbReference type="Gene3D" id="3.20.80.10">
    <property type="entry name" value="Regulatory factor, effector binding domain"/>
    <property type="match status" value="1"/>
</dbReference>
<feature type="domain" description="Integron-associated effector binding protein" evidence="1">
    <location>
        <begin position="19"/>
        <end position="175"/>
    </location>
</feature>
<comment type="caution">
    <text evidence="2">The sequence shown here is derived from an EMBL/GenBank/DDBJ whole genome shotgun (WGS) entry which is preliminary data.</text>
</comment>
<protein>
    <recommendedName>
        <fullName evidence="1">Integron-associated effector binding protein domain-containing protein</fullName>
    </recommendedName>
</protein>
<keyword evidence="3" id="KW-1185">Reference proteome</keyword>
<dbReference type="SUPFAM" id="SSF55136">
    <property type="entry name" value="Probable bacterial effector-binding domain"/>
    <property type="match status" value="1"/>
</dbReference>
<reference evidence="3" key="1">
    <citation type="journal article" date="2019" name="Int. J. Syst. Evol. Microbiol.">
        <title>The Global Catalogue of Microorganisms (GCM) 10K type strain sequencing project: providing services to taxonomists for standard genome sequencing and annotation.</title>
        <authorList>
            <consortium name="The Broad Institute Genomics Platform"/>
            <consortium name="The Broad Institute Genome Sequencing Center for Infectious Disease"/>
            <person name="Wu L."/>
            <person name="Ma J."/>
        </authorList>
    </citation>
    <scope>NUCLEOTIDE SEQUENCE [LARGE SCALE GENOMIC DNA]</scope>
    <source>
        <strain evidence="3">NBRC 104970</strain>
    </source>
</reference>